<organism evidence="2 3">
    <name type="scientific">Sphenodon punctatus</name>
    <name type="common">Tuatara</name>
    <name type="synonym">Hatteria punctata</name>
    <dbReference type="NCBI Taxonomy" id="8508"/>
    <lineage>
        <taxon>Eukaryota</taxon>
        <taxon>Metazoa</taxon>
        <taxon>Chordata</taxon>
        <taxon>Craniata</taxon>
        <taxon>Vertebrata</taxon>
        <taxon>Euteleostomi</taxon>
        <taxon>Lepidosauria</taxon>
        <taxon>Sphenodontia</taxon>
        <taxon>Sphenodontidae</taxon>
        <taxon>Sphenodon</taxon>
    </lineage>
</organism>
<dbReference type="Pfam" id="PF13516">
    <property type="entry name" value="LRR_6"/>
    <property type="match status" value="2"/>
</dbReference>
<dbReference type="InterPro" id="IPR032675">
    <property type="entry name" value="LRR_dom_sf"/>
</dbReference>
<feature type="compositionally biased region" description="Basic and acidic residues" evidence="1">
    <location>
        <begin position="252"/>
        <end position="270"/>
    </location>
</feature>
<proteinExistence type="predicted"/>
<dbReference type="InterPro" id="IPR053040">
    <property type="entry name" value="LRR-containing_protein_71"/>
</dbReference>
<dbReference type="Ensembl" id="ENSSPUT00000001716.1">
    <property type="protein sequence ID" value="ENSSPUP00000001626.1"/>
    <property type="gene ID" value="ENSSPUG00000001258.1"/>
</dbReference>
<evidence type="ECO:0000313" key="3">
    <source>
        <dbReference type="Proteomes" id="UP000694392"/>
    </source>
</evidence>
<dbReference type="PANTHER" id="PTHR46984:SF1">
    <property type="entry name" value="LEUCINE-RICH REPEAT-CONTAINING PROTEIN 71"/>
    <property type="match status" value="1"/>
</dbReference>
<sequence>WLFSSSAPPAVLPKSFSSCVKTGGTDRREVTVAPTLFTEEYQCTGVLEQDFIELCNRSGVVEIPKVVASPHPLPGSSVGAWQMQGSHVGKEVAISVILLVNSFLLFLFSLWKVGLTDLTLLSLIVILPNCQRTQGRETNLVSFTPLSRLAHVSLRNNSIDDETAKLIGQALSTLKSSNKSLVSINLSYNHITDLGAGYIAEGLRLNRSLLSVSLANNRIGDEGALKLAEVLASFALTHTEVVERRRLLLEKESQEHSRSPQRHSDSRSERPLSLVSNTTIDKLQTAKPSKCSSKKKVRCRLQGSLTPTPITRT</sequence>
<dbReference type="AlphaFoldDB" id="A0A8D0G820"/>
<gene>
    <name evidence="2" type="primary">LRRC71</name>
</gene>
<dbReference type="Proteomes" id="UP000694392">
    <property type="component" value="Unplaced"/>
</dbReference>
<evidence type="ECO:0000256" key="1">
    <source>
        <dbReference type="SAM" id="MobiDB-lite"/>
    </source>
</evidence>
<reference evidence="2" key="1">
    <citation type="submission" date="2025-08" db="UniProtKB">
        <authorList>
            <consortium name="Ensembl"/>
        </authorList>
    </citation>
    <scope>IDENTIFICATION</scope>
</reference>
<accession>A0A8D0G820</accession>
<dbReference type="SMART" id="SM00368">
    <property type="entry name" value="LRR_RI"/>
    <property type="match status" value="3"/>
</dbReference>
<protein>
    <submittedName>
        <fullName evidence="2">Leucine rich repeat containing 71</fullName>
    </submittedName>
</protein>
<keyword evidence="3" id="KW-1185">Reference proteome</keyword>
<dbReference type="InterPro" id="IPR001611">
    <property type="entry name" value="Leu-rich_rpt"/>
</dbReference>
<reference evidence="2" key="2">
    <citation type="submission" date="2025-09" db="UniProtKB">
        <authorList>
            <consortium name="Ensembl"/>
        </authorList>
    </citation>
    <scope>IDENTIFICATION</scope>
</reference>
<dbReference type="SUPFAM" id="SSF52047">
    <property type="entry name" value="RNI-like"/>
    <property type="match status" value="1"/>
</dbReference>
<feature type="region of interest" description="Disordered" evidence="1">
    <location>
        <begin position="252"/>
        <end position="313"/>
    </location>
</feature>
<feature type="compositionally biased region" description="Polar residues" evidence="1">
    <location>
        <begin position="303"/>
        <end position="313"/>
    </location>
</feature>
<dbReference type="PANTHER" id="PTHR46984">
    <property type="entry name" value="LEUCINE-RICH REPEAT-CONTAINING PROTEIN 71"/>
    <property type="match status" value="1"/>
</dbReference>
<dbReference type="Gene3D" id="3.80.10.10">
    <property type="entry name" value="Ribonuclease Inhibitor"/>
    <property type="match status" value="1"/>
</dbReference>
<dbReference type="GeneTree" id="ENSGT00440000034367"/>
<name>A0A8D0G820_SPHPU</name>
<evidence type="ECO:0000313" key="2">
    <source>
        <dbReference type="Ensembl" id="ENSSPUP00000001626.1"/>
    </source>
</evidence>